<organism evidence="1 2">
    <name type="scientific">Phytophthora megakarya</name>
    <dbReference type="NCBI Taxonomy" id="4795"/>
    <lineage>
        <taxon>Eukaryota</taxon>
        <taxon>Sar</taxon>
        <taxon>Stramenopiles</taxon>
        <taxon>Oomycota</taxon>
        <taxon>Peronosporomycetes</taxon>
        <taxon>Peronosporales</taxon>
        <taxon>Peronosporaceae</taxon>
        <taxon>Phytophthora</taxon>
    </lineage>
</organism>
<proteinExistence type="predicted"/>
<keyword evidence="2" id="KW-1185">Reference proteome</keyword>
<dbReference type="OrthoDB" id="127588at2759"/>
<comment type="caution">
    <text evidence="1">The sequence shown here is derived from an EMBL/GenBank/DDBJ whole genome shotgun (WGS) entry which is preliminary data.</text>
</comment>
<evidence type="ECO:0000313" key="1">
    <source>
        <dbReference type="EMBL" id="OWZ03693.1"/>
    </source>
</evidence>
<evidence type="ECO:0000313" key="2">
    <source>
        <dbReference type="Proteomes" id="UP000198211"/>
    </source>
</evidence>
<protein>
    <recommendedName>
        <fullName evidence="3">Retrotransposon gag domain-containing protein</fullName>
    </recommendedName>
</protein>
<dbReference type="Proteomes" id="UP000198211">
    <property type="component" value="Unassembled WGS sequence"/>
</dbReference>
<reference evidence="2" key="1">
    <citation type="submission" date="2017-03" db="EMBL/GenBank/DDBJ databases">
        <title>Phytopthora megakarya and P. palmivora, two closely related causual agents of cacao black pod achieved similar genome size and gene model numbers by different mechanisms.</title>
        <authorList>
            <person name="Ali S."/>
            <person name="Shao J."/>
            <person name="Larry D.J."/>
            <person name="Kronmiller B."/>
            <person name="Shen D."/>
            <person name="Strem M.D."/>
            <person name="Melnick R.L."/>
            <person name="Guiltinan M.J."/>
            <person name="Tyler B.M."/>
            <person name="Meinhardt L.W."/>
            <person name="Bailey B.A."/>
        </authorList>
    </citation>
    <scope>NUCLEOTIDE SEQUENCE [LARGE SCALE GENOMIC DNA]</scope>
    <source>
        <strain evidence="2">zdho120</strain>
    </source>
</reference>
<dbReference type="AlphaFoldDB" id="A0A225VE88"/>
<accession>A0A225VE88</accession>
<sequence length="112" mass="13436">MARNSSEFVDTIFANLGTVAQTWFRDFKLSLAPVQHATWVLFKAKICERFRDRDFEQKVLTKLHDLCWQGSQQEYTTKFLHLLSQLDEELLEPVKRWMYQRNQRPETSSFFS</sequence>
<gene>
    <name evidence="1" type="ORF">PHMEG_00024529</name>
</gene>
<name>A0A225VE88_9STRA</name>
<dbReference type="EMBL" id="NBNE01005372">
    <property type="protein sequence ID" value="OWZ03693.1"/>
    <property type="molecule type" value="Genomic_DNA"/>
</dbReference>
<evidence type="ECO:0008006" key="3">
    <source>
        <dbReference type="Google" id="ProtNLM"/>
    </source>
</evidence>